<keyword evidence="2" id="KW-1185">Reference proteome</keyword>
<comment type="caution">
    <text evidence="1">The sequence shown here is derived from an EMBL/GenBank/DDBJ whole genome shotgun (WGS) entry which is preliminary data.</text>
</comment>
<accession>W7UAT0</accession>
<evidence type="ECO:0000313" key="2">
    <source>
        <dbReference type="Proteomes" id="UP000019365"/>
    </source>
</evidence>
<sequence>MIIGFEDAFTDIQSEYISLCLEYVNNDVDEVFAYIYQTRSMKMFNAFFKKDGKILSAGQLGTEEASDEFLEVGRDDISKIVDVCDKYEHKCPNELKLVYNVKTKKFDAELGYEDYSEKEKVTPFEVFLNWFRAEKAKCSKS</sequence>
<dbReference type="EMBL" id="ATAX01000037">
    <property type="protein sequence ID" value="EWM52146.1"/>
    <property type="molecule type" value="Genomic_DNA"/>
</dbReference>
<dbReference type="OrthoDB" id="2451627at2"/>
<reference evidence="1 2" key="1">
    <citation type="journal article" date="2014" name="PLoS ONE">
        <title>Rumen cellulosomics: divergent fiber-degrading strategies revealed by comparative genome-wide analysis of six ruminococcal strains.</title>
        <authorList>
            <person name="Dassa B."/>
            <person name="Borovok I."/>
            <person name="Ruimy-Israeli V."/>
            <person name="Lamed R."/>
            <person name="Flint H.J."/>
            <person name="Duncan S.H."/>
            <person name="Henrissat B."/>
            <person name="Coutinho P."/>
            <person name="Morrison M."/>
            <person name="Mosoni P."/>
            <person name="Yeoman C.J."/>
            <person name="White B.A."/>
            <person name="Bayer E.A."/>
        </authorList>
    </citation>
    <scope>NUCLEOTIDE SEQUENCE [LARGE SCALE GENOMIC DNA]</scope>
    <source>
        <strain evidence="1 2">007c</strain>
    </source>
</reference>
<proteinExistence type="predicted"/>
<gene>
    <name evidence="1" type="ORF">RF007C_01870</name>
</gene>
<dbReference type="PATRIC" id="fig|1341157.4.peg.3206"/>
<dbReference type="AlphaFoldDB" id="W7UAT0"/>
<evidence type="ECO:0000313" key="1">
    <source>
        <dbReference type="EMBL" id="EWM52146.1"/>
    </source>
</evidence>
<protein>
    <submittedName>
        <fullName evidence="1">Uncharacterized protein</fullName>
    </submittedName>
</protein>
<dbReference type="Proteomes" id="UP000019365">
    <property type="component" value="Unassembled WGS sequence"/>
</dbReference>
<dbReference type="RefSeq" id="WP_037301635.1">
    <property type="nucleotide sequence ID" value="NZ_ATAX01000037.1"/>
</dbReference>
<name>W7UAT0_RUMFL</name>
<organism evidence="1 2">
    <name type="scientific">Ruminococcus flavefaciens 007c</name>
    <dbReference type="NCBI Taxonomy" id="1341157"/>
    <lineage>
        <taxon>Bacteria</taxon>
        <taxon>Bacillati</taxon>
        <taxon>Bacillota</taxon>
        <taxon>Clostridia</taxon>
        <taxon>Eubacteriales</taxon>
        <taxon>Oscillospiraceae</taxon>
        <taxon>Ruminococcus</taxon>
    </lineage>
</organism>
<dbReference type="eggNOG" id="ENOG503359P">
    <property type="taxonomic scope" value="Bacteria"/>
</dbReference>